<dbReference type="Proteomes" id="UP000790709">
    <property type="component" value="Unassembled WGS sequence"/>
</dbReference>
<name>A0ACB8BM92_9AGAM</name>
<keyword evidence="2" id="KW-1185">Reference proteome</keyword>
<proteinExistence type="predicted"/>
<reference evidence="1" key="1">
    <citation type="journal article" date="2021" name="New Phytol.">
        <title>Evolutionary innovations through gain and loss of genes in the ectomycorrhizal Boletales.</title>
        <authorList>
            <person name="Wu G."/>
            <person name="Miyauchi S."/>
            <person name="Morin E."/>
            <person name="Kuo A."/>
            <person name="Drula E."/>
            <person name="Varga T."/>
            <person name="Kohler A."/>
            <person name="Feng B."/>
            <person name="Cao Y."/>
            <person name="Lipzen A."/>
            <person name="Daum C."/>
            <person name="Hundley H."/>
            <person name="Pangilinan J."/>
            <person name="Johnson J."/>
            <person name="Barry K."/>
            <person name="LaButti K."/>
            <person name="Ng V."/>
            <person name="Ahrendt S."/>
            <person name="Min B."/>
            <person name="Choi I.G."/>
            <person name="Park H."/>
            <person name="Plett J.M."/>
            <person name="Magnuson J."/>
            <person name="Spatafora J.W."/>
            <person name="Nagy L.G."/>
            <person name="Henrissat B."/>
            <person name="Grigoriev I.V."/>
            <person name="Yang Z.L."/>
            <person name="Xu J."/>
            <person name="Martin F.M."/>
        </authorList>
    </citation>
    <scope>NUCLEOTIDE SEQUENCE</scope>
    <source>
        <strain evidence="1">KUC20120723A-06</strain>
    </source>
</reference>
<organism evidence="1 2">
    <name type="scientific">Leucogyrophana mollusca</name>
    <dbReference type="NCBI Taxonomy" id="85980"/>
    <lineage>
        <taxon>Eukaryota</taxon>
        <taxon>Fungi</taxon>
        <taxon>Dikarya</taxon>
        <taxon>Basidiomycota</taxon>
        <taxon>Agaricomycotina</taxon>
        <taxon>Agaricomycetes</taxon>
        <taxon>Agaricomycetidae</taxon>
        <taxon>Boletales</taxon>
        <taxon>Boletales incertae sedis</taxon>
        <taxon>Leucogyrophana</taxon>
    </lineage>
</organism>
<accession>A0ACB8BM92</accession>
<evidence type="ECO:0000313" key="1">
    <source>
        <dbReference type="EMBL" id="KAH7927021.1"/>
    </source>
</evidence>
<evidence type="ECO:0000313" key="2">
    <source>
        <dbReference type="Proteomes" id="UP000790709"/>
    </source>
</evidence>
<dbReference type="EMBL" id="MU266373">
    <property type="protein sequence ID" value="KAH7927021.1"/>
    <property type="molecule type" value="Genomic_DNA"/>
</dbReference>
<sequence>MRISSRPVHPQALSRTPNLKSTPSIALPRGVYCSARGIAIALLVALAAGPRLSVVSKYEPSLRRIACLRSFAGSFGLASCPGRRFVETAFLSPLRQHREFGKTDNDRTEWRQ</sequence>
<comment type="caution">
    <text evidence="1">The sequence shown here is derived from an EMBL/GenBank/DDBJ whole genome shotgun (WGS) entry which is preliminary data.</text>
</comment>
<gene>
    <name evidence="1" type="ORF">BV22DRAFT_310131</name>
</gene>
<protein>
    <submittedName>
        <fullName evidence="1">Uncharacterized protein</fullName>
    </submittedName>
</protein>